<accession>A0A6P2P8E1</accession>
<proteinExistence type="predicted"/>
<feature type="region of interest" description="Disordered" evidence="1">
    <location>
        <begin position="137"/>
        <end position="161"/>
    </location>
</feature>
<sequence>MKCTALRLVGGVGCPQCRALLADLARALTVRLHSVSSGLGRDVHIVAGMRLALASTFTVRIHSAASGFQPRISTLTRTYCFDRWLAFSARILGGAGGFVGWAGVPEHARRAIADSHSSWKYTGSQAGWSAGQARRNPHAAQSRARAHCGHTPGRERVGRPDWHAGTRMLRNRGLGLTVETHWVANALLGRTGTPVHACYAFAGLGSFLKHTGS</sequence>
<dbReference type="Proteomes" id="UP000494170">
    <property type="component" value="Unassembled WGS sequence"/>
</dbReference>
<evidence type="ECO:0000313" key="3">
    <source>
        <dbReference type="Proteomes" id="UP000494170"/>
    </source>
</evidence>
<reference evidence="2 3" key="1">
    <citation type="submission" date="2019-09" db="EMBL/GenBank/DDBJ databases">
        <authorList>
            <person name="Depoorter E."/>
        </authorList>
    </citation>
    <scope>NUCLEOTIDE SEQUENCE [LARGE SCALE GENOMIC DNA]</scope>
    <source>
        <strain evidence="2">LMG 6863</strain>
    </source>
</reference>
<dbReference type="AlphaFoldDB" id="A0A6P2P8E1"/>
<organism evidence="2 3">
    <name type="scientific">Burkholderia lata (strain ATCC 17760 / DSM 23089 / LMG 22485 / NCIMB 9086 / R18194 / 383)</name>
    <dbReference type="NCBI Taxonomy" id="482957"/>
    <lineage>
        <taxon>Bacteria</taxon>
        <taxon>Pseudomonadati</taxon>
        <taxon>Pseudomonadota</taxon>
        <taxon>Betaproteobacteria</taxon>
        <taxon>Burkholderiales</taxon>
        <taxon>Burkholderiaceae</taxon>
        <taxon>Burkholderia</taxon>
        <taxon>Burkholderia cepacia complex</taxon>
    </lineage>
</organism>
<name>A0A6P2P8E1_BURL3</name>
<feature type="compositionally biased region" description="Basic and acidic residues" evidence="1">
    <location>
        <begin position="152"/>
        <end position="161"/>
    </location>
</feature>
<gene>
    <name evidence="2" type="ORF">BLA6863_04957</name>
</gene>
<evidence type="ECO:0000313" key="2">
    <source>
        <dbReference type="EMBL" id="VWC02996.1"/>
    </source>
</evidence>
<protein>
    <submittedName>
        <fullName evidence="2">Uncharacterized protein</fullName>
    </submittedName>
</protein>
<evidence type="ECO:0000256" key="1">
    <source>
        <dbReference type="SAM" id="MobiDB-lite"/>
    </source>
</evidence>
<dbReference type="EMBL" id="CABVPY010000036">
    <property type="protein sequence ID" value="VWC02996.1"/>
    <property type="molecule type" value="Genomic_DNA"/>
</dbReference>